<dbReference type="GeneID" id="93592016"/>
<organism evidence="2 3">
    <name type="scientific">Arthrobotrys flagrans</name>
    <name type="common">Nematode-trapping fungus</name>
    <name type="synonym">Trichothecium flagrans</name>
    <dbReference type="NCBI Taxonomy" id="97331"/>
    <lineage>
        <taxon>Eukaryota</taxon>
        <taxon>Fungi</taxon>
        <taxon>Dikarya</taxon>
        <taxon>Ascomycota</taxon>
        <taxon>Pezizomycotina</taxon>
        <taxon>Orbiliomycetes</taxon>
        <taxon>Orbiliales</taxon>
        <taxon>Orbiliaceae</taxon>
        <taxon>Arthrobotrys</taxon>
    </lineage>
</organism>
<dbReference type="EMBL" id="SAEB01000012">
    <property type="protein sequence ID" value="RVD81858.1"/>
    <property type="molecule type" value="Genomic_DNA"/>
</dbReference>
<dbReference type="SUPFAM" id="SSF52540">
    <property type="entry name" value="P-loop containing nucleoside triphosphate hydrolases"/>
    <property type="match status" value="1"/>
</dbReference>
<feature type="compositionally biased region" description="Low complexity" evidence="1">
    <location>
        <begin position="141"/>
        <end position="152"/>
    </location>
</feature>
<evidence type="ECO:0008006" key="4">
    <source>
        <dbReference type="Google" id="ProtNLM"/>
    </source>
</evidence>
<name>A0A436ZSK7_ARTFL</name>
<dbReference type="STRING" id="97331.A0A436ZSK7"/>
<reference evidence="2 3" key="1">
    <citation type="submission" date="2019-01" db="EMBL/GenBank/DDBJ databases">
        <title>Intercellular communication is required for trap formation in the nematode-trapping fungus Duddingtonia flagrans.</title>
        <authorList>
            <person name="Youssar L."/>
            <person name="Wernet V."/>
            <person name="Hensel N."/>
            <person name="Hildebrandt H.-G."/>
            <person name="Fischer R."/>
        </authorList>
    </citation>
    <scope>NUCLEOTIDE SEQUENCE [LARGE SCALE GENOMIC DNA]</scope>
    <source>
        <strain evidence="2 3">CBS H-5679</strain>
    </source>
</reference>
<dbReference type="VEuPathDB" id="FungiDB:DFL_009705"/>
<protein>
    <recommendedName>
        <fullName evidence="4">ATPase AAA-type core domain-containing protein</fullName>
    </recommendedName>
</protein>
<feature type="compositionally biased region" description="Pro residues" evidence="1">
    <location>
        <begin position="32"/>
        <end position="54"/>
    </location>
</feature>
<dbReference type="Proteomes" id="UP000283090">
    <property type="component" value="Unassembled WGS sequence"/>
</dbReference>
<dbReference type="RefSeq" id="XP_067487402.1">
    <property type="nucleotide sequence ID" value="XM_067639634.1"/>
</dbReference>
<evidence type="ECO:0000313" key="2">
    <source>
        <dbReference type="EMBL" id="RVD81858.1"/>
    </source>
</evidence>
<dbReference type="InterPro" id="IPR027417">
    <property type="entry name" value="P-loop_NTPase"/>
</dbReference>
<dbReference type="OrthoDB" id="47330at2759"/>
<dbReference type="AlphaFoldDB" id="A0A436ZSK7"/>
<evidence type="ECO:0000256" key="1">
    <source>
        <dbReference type="SAM" id="MobiDB-lite"/>
    </source>
</evidence>
<sequence length="758" mass="86786">MKITGGRCKKCRRIWSNCKCKLNEEVIAEIPVEPPPTEPPPALDDPSCVPPTPSIDPSNYIEVQEPPKFQPPTRLKKDDDTSTSDKIGNDVQSLIWYPPNRSIASAKSIPESRDDSTEFVEGRSPARTSLCSSKSDICTPEPSENFSSQESSSVWDDERITKYKTLQIKLPDVRPRHLYDESKTLRSGITSIYEYTFNRTLIPTTIVHYSVYNGDSAKKVAQQLSFLVHGHLYHQPQDASQNIYRDSQINNIPTIFYAVYSRDVAKVEKWLIEGADPNSIATLEDLFDSKDNDKDEYEPVPVKIPVLAFAILLEEPEIVRVLLSFGANPSVIPDILRLPYIKPAIYKVKTPEEIATGFIENISQQETTKWCNDAVVFNHLRRTTNLSIRYDLYRANSFKITARQRQFAKNPWSKTDYTSLFGIRFDIVGQDFAIKKILQEMLRWNEMNKRLSYCGEGEGGPNSHGKREMAFRMAKYLSTPLYVCGADIQCQTDPLDEDSDTYEETRLLRSFLEEHVSRYATKNEIGKRLIVFIEDSEKMSDEVRNSLFVESITNGKGINVALDLSKVIWVMATNTLDHIVTAFYNQNQPLTSEKMMGKETRALMSQMRSFISSDTTGFGTHFANHIDTIIPFFPFSKDEQLVLAHRALWGLRYSLLRPICLRNNWTRNRIGNIKLVMEKDYQHCKIIAKSYTASEGARSIRRAVTNLKREIFYHFLESSDEAVSEKDEQEVTEYILKVEKEEEVILVETGNIIPKEDL</sequence>
<accession>A0A436ZSK7</accession>
<feature type="region of interest" description="Disordered" evidence="1">
    <location>
        <begin position="31"/>
        <end position="91"/>
    </location>
</feature>
<proteinExistence type="predicted"/>
<gene>
    <name evidence="2" type="ORF">DFL_009705</name>
</gene>
<feature type="region of interest" description="Disordered" evidence="1">
    <location>
        <begin position="106"/>
        <end position="152"/>
    </location>
</feature>
<dbReference type="Gene3D" id="3.40.50.300">
    <property type="entry name" value="P-loop containing nucleotide triphosphate hydrolases"/>
    <property type="match status" value="1"/>
</dbReference>
<keyword evidence="3" id="KW-1185">Reference proteome</keyword>
<feature type="compositionally biased region" description="Polar residues" evidence="1">
    <location>
        <begin position="126"/>
        <end position="136"/>
    </location>
</feature>
<evidence type="ECO:0000313" key="3">
    <source>
        <dbReference type="Proteomes" id="UP000283090"/>
    </source>
</evidence>
<comment type="caution">
    <text evidence="2">The sequence shown here is derived from an EMBL/GenBank/DDBJ whole genome shotgun (WGS) entry which is preliminary data.</text>
</comment>